<feature type="transmembrane region" description="Helical" evidence="19">
    <location>
        <begin position="262"/>
        <end position="282"/>
    </location>
</feature>
<evidence type="ECO:0000256" key="1">
    <source>
        <dbReference type="ARBA" id="ARBA00001946"/>
    </source>
</evidence>
<dbReference type="NCBIfam" id="TIGR00317">
    <property type="entry name" value="cobS"/>
    <property type="match status" value="1"/>
</dbReference>
<comment type="caution">
    <text evidence="21">The sequence shown here is derived from an EMBL/GenBank/DDBJ whole genome shotgun (WGS) entry which is preliminary data.</text>
</comment>
<dbReference type="OrthoDB" id="9794626at2"/>
<evidence type="ECO:0000256" key="19">
    <source>
        <dbReference type="HAMAP-Rule" id="MF_00719"/>
    </source>
</evidence>
<evidence type="ECO:0000256" key="5">
    <source>
        <dbReference type="ARBA" id="ARBA00013200"/>
    </source>
</evidence>
<evidence type="ECO:0000256" key="7">
    <source>
        <dbReference type="ARBA" id="ARBA00022475"/>
    </source>
</evidence>
<evidence type="ECO:0000256" key="17">
    <source>
        <dbReference type="ARBA" id="ARBA00048623"/>
    </source>
</evidence>
<gene>
    <name evidence="19" type="primary">cobS</name>
    <name evidence="21" type="ORF">AUP42_13935</name>
</gene>
<evidence type="ECO:0000256" key="10">
    <source>
        <dbReference type="ARBA" id="ARBA00022692"/>
    </source>
</evidence>
<accession>A0A154L9H5</accession>
<evidence type="ECO:0000256" key="3">
    <source>
        <dbReference type="ARBA" id="ARBA00004663"/>
    </source>
</evidence>
<dbReference type="PANTHER" id="PTHR34148:SF1">
    <property type="entry name" value="ADENOSYLCOBINAMIDE-GDP RIBAZOLETRANSFERASE"/>
    <property type="match status" value="1"/>
</dbReference>
<evidence type="ECO:0000256" key="16">
    <source>
        <dbReference type="ARBA" id="ARBA00032853"/>
    </source>
</evidence>
<dbReference type="HAMAP" id="MF_00719">
    <property type="entry name" value="CobS"/>
    <property type="match status" value="1"/>
</dbReference>
<dbReference type="EC" id="2.7.8.26" evidence="5 19"/>
<dbReference type="UniPathway" id="UPA00148">
    <property type="reaction ID" value="UER00238"/>
</dbReference>
<keyword evidence="11 19" id="KW-0460">Magnesium</keyword>
<keyword evidence="7 19" id="KW-1003">Cell membrane</keyword>
<feature type="transmembrane region" description="Helical" evidence="19">
    <location>
        <begin position="93"/>
        <end position="112"/>
    </location>
</feature>
<evidence type="ECO:0000256" key="8">
    <source>
        <dbReference type="ARBA" id="ARBA00022573"/>
    </source>
</evidence>
<evidence type="ECO:0000256" key="9">
    <source>
        <dbReference type="ARBA" id="ARBA00022679"/>
    </source>
</evidence>
<keyword evidence="8 19" id="KW-0169">Cobalamin biosynthesis</keyword>
<dbReference type="GO" id="GO:0005886">
    <property type="term" value="C:plasma membrane"/>
    <property type="evidence" value="ECO:0007669"/>
    <property type="project" value="UniProtKB-SubCell"/>
</dbReference>
<feature type="transmembrane region" description="Helical" evidence="19">
    <location>
        <begin position="143"/>
        <end position="165"/>
    </location>
</feature>
<organism evidence="21 22">
    <name type="scientific">Thalassospira lucentensis</name>
    <dbReference type="NCBI Taxonomy" id="168935"/>
    <lineage>
        <taxon>Bacteria</taxon>
        <taxon>Pseudomonadati</taxon>
        <taxon>Pseudomonadota</taxon>
        <taxon>Alphaproteobacteria</taxon>
        <taxon>Rhodospirillales</taxon>
        <taxon>Thalassospiraceae</taxon>
        <taxon>Thalassospira</taxon>
    </lineage>
</organism>
<dbReference type="GO" id="GO:0008818">
    <property type="term" value="F:cobalamin 5'-phosphate synthase activity"/>
    <property type="evidence" value="ECO:0007669"/>
    <property type="project" value="UniProtKB-UniRule"/>
</dbReference>
<dbReference type="EMBL" id="LPVY01000005">
    <property type="protein sequence ID" value="KZB66648.1"/>
    <property type="molecule type" value="Genomic_DNA"/>
</dbReference>
<evidence type="ECO:0000256" key="12">
    <source>
        <dbReference type="ARBA" id="ARBA00022989"/>
    </source>
</evidence>
<name>A0A154L9H5_9PROT</name>
<evidence type="ECO:0000256" key="18">
    <source>
        <dbReference type="ARBA" id="ARBA00049504"/>
    </source>
</evidence>
<comment type="similarity">
    <text evidence="4 19">Belongs to the CobS family.</text>
</comment>
<feature type="transmembrane region" description="Helical" evidence="19">
    <location>
        <begin position="67"/>
        <end position="87"/>
    </location>
</feature>
<comment type="cofactor">
    <cofactor evidence="1 19">
        <name>Mg(2+)</name>
        <dbReference type="ChEBI" id="CHEBI:18420"/>
    </cofactor>
</comment>
<proteinExistence type="inferred from homology"/>
<feature type="compositionally biased region" description="Polar residues" evidence="20">
    <location>
        <begin position="1"/>
        <end position="13"/>
    </location>
</feature>
<sequence length="286" mass="29844">MTNDHNQAGMKSQSPDDEGIASKVEHDEDISSPKGPVADFWRALALLSRVPVSATCDFRPVAIARSVWCWPLVGLFIAGIAIIPAYLTEVLTGNGMIAAIVATLALILLTGAMHEDGIADCADGFGGGQDKLRKLEIMRDSRIGTYGVVALVLCLAMRVAVLAAAGESGSMAAILIVMATLSRAAMPIVTYVFDPAREDGLGKGAGRPDIRMVAAGIAVALMLVVIVAGALTAFMCLVAMMVGASIVGWIARHQIGGHTGDVLGMTQIISELFVGIAFIAVLQVTW</sequence>
<evidence type="ECO:0000256" key="6">
    <source>
        <dbReference type="ARBA" id="ARBA00015850"/>
    </source>
</evidence>
<evidence type="ECO:0000256" key="15">
    <source>
        <dbReference type="ARBA" id="ARBA00032605"/>
    </source>
</evidence>
<feature type="region of interest" description="Disordered" evidence="20">
    <location>
        <begin position="1"/>
        <end position="32"/>
    </location>
</feature>
<dbReference type="InterPro" id="IPR003805">
    <property type="entry name" value="CobS"/>
</dbReference>
<keyword evidence="10 19" id="KW-0812">Transmembrane</keyword>
<protein>
    <recommendedName>
        <fullName evidence="6 19">Adenosylcobinamide-GDP ribazoletransferase</fullName>
        <ecNumber evidence="5 19">2.7.8.26</ecNumber>
    </recommendedName>
    <alternativeName>
        <fullName evidence="16 19">Cobalamin synthase</fullName>
    </alternativeName>
    <alternativeName>
        <fullName evidence="15 19">Cobalamin-5'-phosphate synthase</fullName>
    </alternativeName>
</protein>
<dbReference type="RefSeq" id="WP_062949823.1">
    <property type="nucleotide sequence ID" value="NZ_CP136684.1"/>
</dbReference>
<dbReference type="GO" id="GO:0051073">
    <property type="term" value="F:adenosylcobinamide-GDP ribazoletransferase activity"/>
    <property type="evidence" value="ECO:0007669"/>
    <property type="project" value="UniProtKB-UniRule"/>
</dbReference>
<comment type="function">
    <text evidence="14 19">Joins adenosylcobinamide-GDP and alpha-ribazole to generate adenosylcobalamin (Ado-cobalamin). Also synthesizes adenosylcobalamin 5'-phosphate from adenosylcobinamide-GDP and alpha-ribazole 5'-phosphate.</text>
</comment>
<comment type="pathway">
    <text evidence="3 19">Cofactor biosynthesis; adenosylcobalamin biosynthesis; adenosylcobalamin from cob(II)yrinate a,c-diamide: step 7/7.</text>
</comment>
<keyword evidence="13 19" id="KW-0472">Membrane</keyword>
<evidence type="ECO:0000313" key="22">
    <source>
        <dbReference type="Proteomes" id="UP000076335"/>
    </source>
</evidence>
<evidence type="ECO:0000256" key="20">
    <source>
        <dbReference type="SAM" id="MobiDB-lite"/>
    </source>
</evidence>
<keyword evidence="9 19" id="KW-0808">Transferase</keyword>
<feature type="transmembrane region" description="Helical" evidence="19">
    <location>
        <begin position="171"/>
        <end position="193"/>
    </location>
</feature>
<evidence type="ECO:0000256" key="4">
    <source>
        <dbReference type="ARBA" id="ARBA00010561"/>
    </source>
</evidence>
<feature type="transmembrane region" description="Helical" evidence="19">
    <location>
        <begin position="213"/>
        <end position="242"/>
    </location>
</feature>
<dbReference type="Proteomes" id="UP000076335">
    <property type="component" value="Unassembled WGS sequence"/>
</dbReference>
<dbReference type="Pfam" id="PF02654">
    <property type="entry name" value="CobS"/>
    <property type="match status" value="1"/>
</dbReference>
<comment type="catalytic activity">
    <reaction evidence="18 19">
        <text>alpha-ribazole 5'-phosphate + adenosylcob(III)inamide-GDP = adenosylcob(III)alamin 5'-phosphate + GMP + H(+)</text>
        <dbReference type="Rhea" id="RHEA:23560"/>
        <dbReference type="ChEBI" id="CHEBI:15378"/>
        <dbReference type="ChEBI" id="CHEBI:57918"/>
        <dbReference type="ChEBI" id="CHEBI:58115"/>
        <dbReference type="ChEBI" id="CHEBI:60487"/>
        <dbReference type="ChEBI" id="CHEBI:60493"/>
        <dbReference type="EC" id="2.7.8.26"/>
    </reaction>
</comment>
<evidence type="ECO:0000313" key="21">
    <source>
        <dbReference type="EMBL" id="KZB66648.1"/>
    </source>
</evidence>
<dbReference type="AlphaFoldDB" id="A0A154L9H5"/>
<reference evidence="21 22" key="1">
    <citation type="submission" date="2015-12" db="EMBL/GenBank/DDBJ databases">
        <title>Genome sequence of Thalassospira lucentensis MCCC 1A02072.</title>
        <authorList>
            <person name="Lu L."/>
            <person name="Lai Q."/>
            <person name="Shao Z."/>
            <person name="Qian P."/>
        </authorList>
    </citation>
    <scope>NUCLEOTIDE SEQUENCE [LARGE SCALE GENOMIC DNA]</scope>
    <source>
        <strain evidence="21 22">MCCC 1A02072</strain>
    </source>
</reference>
<dbReference type="PANTHER" id="PTHR34148">
    <property type="entry name" value="ADENOSYLCOBINAMIDE-GDP RIBAZOLETRANSFERASE"/>
    <property type="match status" value="1"/>
</dbReference>
<comment type="subcellular location">
    <subcellularLocation>
        <location evidence="2 19">Cell membrane</location>
        <topology evidence="2 19">Multi-pass membrane protein</topology>
    </subcellularLocation>
</comment>
<evidence type="ECO:0000256" key="11">
    <source>
        <dbReference type="ARBA" id="ARBA00022842"/>
    </source>
</evidence>
<dbReference type="GO" id="GO:0009236">
    <property type="term" value="P:cobalamin biosynthetic process"/>
    <property type="evidence" value="ECO:0007669"/>
    <property type="project" value="UniProtKB-UniRule"/>
</dbReference>
<evidence type="ECO:0000256" key="14">
    <source>
        <dbReference type="ARBA" id="ARBA00025228"/>
    </source>
</evidence>
<comment type="catalytic activity">
    <reaction evidence="17 19">
        <text>alpha-ribazole + adenosylcob(III)inamide-GDP = adenosylcob(III)alamin + GMP + H(+)</text>
        <dbReference type="Rhea" id="RHEA:16049"/>
        <dbReference type="ChEBI" id="CHEBI:10329"/>
        <dbReference type="ChEBI" id="CHEBI:15378"/>
        <dbReference type="ChEBI" id="CHEBI:18408"/>
        <dbReference type="ChEBI" id="CHEBI:58115"/>
        <dbReference type="ChEBI" id="CHEBI:60487"/>
        <dbReference type="EC" id="2.7.8.26"/>
    </reaction>
</comment>
<keyword evidence="12 19" id="KW-1133">Transmembrane helix</keyword>
<evidence type="ECO:0000256" key="13">
    <source>
        <dbReference type="ARBA" id="ARBA00023136"/>
    </source>
</evidence>
<evidence type="ECO:0000256" key="2">
    <source>
        <dbReference type="ARBA" id="ARBA00004651"/>
    </source>
</evidence>